<reference evidence="2" key="1">
    <citation type="submission" date="2023-03" db="UniProtKB">
        <authorList>
            <consortium name="EnsemblPlants"/>
        </authorList>
    </citation>
    <scope>IDENTIFICATION</scope>
</reference>
<organism evidence="2">
    <name type="scientific">Cucumis melo</name>
    <name type="common">Muskmelon</name>
    <dbReference type="NCBI Taxonomy" id="3656"/>
    <lineage>
        <taxon>Eukaryota</taxon>
        <taxon>Viridiplantae</taxon>
        <taxon>Streptophyta</taxon>
        <taxon>Embryophyta</taxon>
        <taxon>Tracheophyta</taxon>
        <taxon>Spermatophyta</taxon>
        <taxon>Magnoliopsida</taxon>
        <taxon>eudicotyledons</taxon>
        <taxon>Gunneridae</taxon>
        <taxon>Pentapetalae</taxon>
        <taxon>rosids</taxon>
        <taxon>fabids</taxon>
        <taxon>Cucurbitales</taxon>
        <taxon>Cucurbitaceae</taxon>
        <taxon>Benincaseae</taxon>
        <taxon>Cucumis</taxon>
    </lineage>
</organism>
<evidence type="ECO:0000313" key="2">
    <source>
        <dbReference type="EnsemblPlants" id="MELO3C030274.2.1"/>
    </source>
</evidence>
<protein>
    <submittedName>
        <fullName evidence="2">Uncharacterized protein</fullName>
    </submittedName>
</protein>
<proteinExistence type="predicted"/>
<feature type="compositionally biased region" description="Low complexity" evidence="1">
    <location>
        <begin position="25"/>
        <end position="37"/>
    </location>
</feature>
<dbReference type="Gramene" id="MELO3C030274.2.1">
    <property type="protein sequence ID" value="MELO3C030274.2.1"/>
    <property type="gene ID" value="MELO3C030274.2"/>
</dbReference>
<dbReference type="EnsemblPlants" id="MELO3C030274.2.1">
    <property type="protein sequence ID" value="MELO3C030274.2.1"/>
    <property type="gene ID" value="MELO3C030274.2"/>
</dbReference>
<dbReference type="AlphaFoldDB" id="A0A9I9E8V9"/>
<feature type="compositionally biased region" description="Basic residues" evidence="1">
    <location>
        <begin position="56"/>
        <end position="65"/>
    </location>
</feature>
<accession>A0A9I9E8V9</accession>
<evidence type="ECO:0000256" key="1">
    <source>
        <dbReference type="SAM" id="MobiDB-lite"/>
    </source>
</evidence>
<feature type="region of interest" description="Disordered" evidence="1">
    <location>
        <begin position="125"/>
        <end position="153"/>
    </location>
</feature>
<name>A0A9I9E8V9_CUCME</name>
<feature type="compositionally biased region" description="Low complexity" evidence="1">
    <location>
        <begin position="44"/>
        <end position="55"/>
    </location>
</feature>
<feature type="region of interest" description="Disordered" evidence="1">
    <location>
        <begin position="24"/>
        <end position="110"/>
    </location>
</feature>
<sequence>MRREKIGIGTCAQRKPKNFLETVNAAATPSPPSAATTLPCTVLSSPSEPVSSSSTPRRHRRRPAARRTPPSFSPQVSTGSFPRQPSRVDLSRVSKPFTWSPAASSRRGVATDEQLAAVVVECQPEAVSPQTETRPASLLCKPNPHPSLHPSLI</sequence>